<dbReference type="PANTHER" id="PTHR21580">
    <property type="entry name" value="SHIPPO-1-RELATED"/>
    <property type="match status" value="1"/>
</dbReference>
<evidence type="ECO:0000256" key="1">
    <source>
        <dbReference type="SAM" id="MobiDB-lite"/>
    </source>
</evidence>
<name>A0A9C5ZNK6_9MUSC</name>
<accession>A0A9C5ZNK6</accession>
<dbReference type="InterPro" id="IPR051291">
    <property type="entry name" value="CIMAP"/>
</dbReference>
<reference evidence="3" key="1">
    <citation type="submission" date="2025-08" db="UniProtKB">
        <authorList>
            <consortium name="RefSeq"/>
        </authorList>
    </citation>
    <scope>IDENTIFICATION</scope>
    <source>
        <tissue evidence="3">Whole body pupa</tissue>
    </source>
</reference>
<organism evidence="2 3">
    <name type="scientific">Glossina fuscipes</name>
    <dbReference type="NCBI Taxonomy" id="7396"/>
    <lineage>
        <taxon>Eukaryota</taxon>
        <taxon>Metazoa</taxon>
        <taxon>Ecdysozoa</taxon>
        <taxon>Arthropoda</taxon>
        <taxon>Hexapoda</taxon>
        <taxon>Insecta</taxon>
        <taxon>Pterygota</taxon>
        <taxon>Neoptera</taxon>
        <taxon>Endopterygota</taxon>
        <taxon>Diptera</taxon>
        <taxon>Brachycera</taxon>
        <taxon>Muscomorpha</taxon>
        <taxon>Hippoboscoidea</taxon>
        <taxon>Glossinidae</taxon>
        <taxon>Glossina</taxon>
    </lineage>
</organism>
<dbReference type="PANTHER" id="PTHR21580:SF61">
    <property type="entry name" value="AT18965P"/>
    <property type="match status" value="1"/>
</dbReference>
<keyword evidence="2" id="KW-1185">Reference proteome</keyword>
<feature type="region of interest" description="Disordered" evidence="1">
    <location>
        <begin position="90"/>
        <end position="123"/>
    </location>
</feature>
<sequence length="235" mass="26156">TLKLGPGPTYSLPTTIGYDKHDVRKIRMPQYSFGARFEQKNKNYTPGPSFNVQNQTRYGRPRVLAYTMAPRTFRQVKSIGPGPANYDLNKSPYVNSTRPPEYSISRRSSIPNKNIAPGPNAYGVKDHLVKPSAPYYSMGTRSGLKEKGGSPGPANYNPGDINITLTAAPKYTMRPRTKLATKSVGPGEPPFSFKPERVPLKLKCNYNYSSDMRIWSAGLDLTCCNKERMALQDDP</sequence>
<dbReference type="GO" id="GO:0005856">
    <property type="term" value="C:cytoskeleton"/>
    <property type="evidence" value="ECO:0007669"/>
    <property type="project" value="TreeGrafter"/>
</dbReference>
<dbReference type="Pfam" id="PF07004">
    <property type="entry name" value="SHIPPO-rpt"/>
    <property type="match status" value="4"/>
</dbReference>
<dbReference type="RefSeq" id="XP_037899725.1">
    <property type="nucleotide sequence ID" value="XM_038043797.1"/>
</dbReference>
<evidence type="ECO:0000313" key="3">
    <source>
        <dbReference type="RefSeq" id="XP_037899725.1"/>
    </source>
</evidence>
<dbReference type="GeneID" id="119644261"/>
<evidence type="ECO:0000313" key="2">
    <source>
        <dbReference type="Proteomes" id="UP000092443"/>
    </source>
</evidence>
<protein>
    <submittedName>
        <fullName evidence="3">Outer dense fiber protein 3-like</fullName>
    </submittedName>
</protein>
<dbReference type="Proteomes" id="UP000092443">
    <property type="component" value="Unplaced"/>
</dbReference>
<dbReference type="InterPro" id="IPR010736">
    <property type="entry name" value="SHIPPO-rpt"/>
</dbReference>
<feature type="non-terminal residue" evidence="3">
    <location>
        <position position="1"/>
    </location>
</feature>
<dbReference type="KEGG" id="gfs:119644261"/>
<proteinExistence type="predicted"/>
<dbReference type="AlphaFoldDB" id="A0A9C5ZNK6"/>
<gene>
    <name evidence="3" type="primary">LOC119644261</name>
</gene>